<proteinExistence type="predicted"/>
<reference evidence="2 3" key="1">
    <citation type="submission" date="2016-11" db="EMBL/GenBank/DDBJ databases">
        <authorList>
            <person name="Jaros S."/>
            <person name="Januszkiewicz K."/>
            <person name="Wedrychowicz H."/>
        </authorList>
    </citation>
    <scope>NUCLEOTIDE SEQUENCE [LARGE SCALE GENOMIC DNA]</scope>
    <source>
        <strain evidence="2 3">CGMCC 4.5723</strain>
    </source>
</reference>
<dbReference type="Pfam" id="PF19054">
    <property type="entry name" value="DUF5753"/>
    <property type="match status" value="1"/>
</dbReference>
<name>A0A1M6JH69_9ACTN</name>
<accession>A0A1M6JH69</accession>
<feature type="domain" description="HTH cro/C1-type" evidence="1">
    <location>
        <begin position="15"/>
        <end position="69"/>
    </location>
</feature>
<dbReference type="Proteomes" id="UP000184452">
    <property type="component" value="Unassembled WGS sequence"/>
</dbReference>
<dbReference type="PROSITE" id="PS50943">
    <property type="entry name" value="HTH_CROC1"/>
    <property type="match status" value="1"/>
</dbReference>
<gene>
    <name evidence="2" type="ORF">SAMN05421803_106135</name>
</gene>
<protein>
    <submittedName>
        <fullName evidence="2">Helix-turn-helix domain-containing protein</fullName>
    </submittedName>
</protein>
<dbReference type="STRING" id="758803.SAMN05421803_106135"/>
<dbReference type="Gene3D" id="1.10.260.40">
    <property type="entry name" value="lambda repressor-like DNA-binding domains"/>
    <property type="match status" value="1"/>
</dbReference>
<dbReference type="AlphaFoldDB" id="A0A1M6JH69"/>
<dbReference type="EMBL" id="FQZK01000006">
    <property type="protein sequence ID" value="SHJ46037.1"/>
    <property type="molecule type" value="Genomic_DNA"/>
</dbReference>
<dbReference type="Pfam" id="PF13560">
    <property type="entry name" value="HTH_31"/>
    <property type="match status" value="1"/>
</dbReference>
<dbReference type="InterPro" id="IPR010982">
    <property type="entry name" value="Lambda_DNA-bd_dom_sf"/>
</dbReference>
<dbReference type="InterPro" id="IPR001387">
    <property type="entry name" value="Cro/C1-type_HTH"/>
</dbReference>
<dbReference type="SUPFAM" id="SSF47413">
    <property type="entry name" value="lambda repressor-like DNA-binding domains"/>
    <property type="match status" value="1"/>
</dbReference>
<dbReference type="InterPro" id="IPR043917">
    <property type="entry name" value="DUF5753"/>
</dbReference>
<evidence type="ECO:0000259" key="1">
    <source>
        <dbReference type="PROSITE" id="PS50943"/>
    </source>
</evidence>
<sequence>MGDATVGRRRLGIDLRRLREQQEMTNAQVARESGLSEATLSRIENGKRVVKPSELRVLMDLYKVTDAQQRERFAAMSRHTAEENWWDDYDDVLPSGLGSYVGLEAEADRLRSYHPSVIHALLATEDYARAVTRATLPASGVSQQHIDRLVELKVQRRQVLERRKPLRLWAILDEAALRRPAGGPEMMRAQFRHLVEMADRPNITVQVMPLSRGPHVGLVGPFTLIEFENPDDLDHVYVESPAGNLFLQKKPLVAEFRERFSLMSASALAPEDLEAFVSGIAKDLTE</sequence>
<dbReference type="SMART" id="SM00530">
    <property type="entry name" value="HTH_XRE"/>
    <property type="match status" value="1"/>
</dbReference>
<evidence type="ECO:0000313" key="2">
    <source>
        <dbReference type="EMBL" id="SHJ46037.1"/>
    </source>
</evidence>
<dbReference type="CDD" id="cd00093">
    <property type="entry name" value="HTH_XRE"/>
    <property type="match status" value="1"/>
</dbReference>
<evidence type="ECO:0000313" key="3">
    <source>
        <dbReference type="Proteomes" id="UP000184452"/>
    </source>
</evidence>
<organism evidence="2 3">
    <name type="scientific">Nocardiopsis flavescens</name>
    <dbReference type="NCBI Taxonomy" id="758803"/>
    <lineage>
        <taxon>Bacteria</taxon>
        <taxon>Bacillati</taxon>
        <taxon>Actinomycetota</taxon>
        <taxon>Actinomycetes</taxon>
        <taxon>Streptosporangiales</taxon>
        <taxon>Nocardiopsidaceae</taxon>
        <taxon>Nocardiopsis</taxon>
    </lineage>
</organism>
<dbReference type="GO" id="GO:0003677">
    <property type="term" value="F:DNA binding"/>
    <property type="evidence" value="ECO:0007669"/>
    <property type="project" value="InterPro"/>
</dbReference>
<keyword evidence="3" id="KW-1185">Reference proteome</keyword>
<dbReference type="RefSeq" id="WP_073379376.1">
    <property type="nucleotide sequence ID" value="NZ_FQZK01000006.1"/>
</dbReference>